<gene>
    <name evidence="1" type="ORF">GSTUAT00005098001</name>
</gene>
<organism evidence="1 2">
    <name type="scientific">Tuber aestivum</name>
    <name type="common">summer truffle</name>
    <dbReference type="NCBI Taxonomy" id="59557"/>
    <lineage>
        <taxon>Eukaryota</taxon>
        <taxon>Fungi</taxon>
        <taxon>Dikarya</taxon>
        <taxon>Ascomycota</taxon>
        <taxon>Pezizomycotina</taxon>
        <taxon>Pezizomycetes</taxon>
        <taxon>Pezizales</taxon>
        <taxon>Tuberaceae</taxon>
        <taxon>Tuber</taxon>
    </lineage>
</organism>
<accession>A0A292PVR9</accession>
<protein>
    <submittedName>
        <fullName evidence="1">Uncharacterized protein</fullName>
    </submittedName>
</protein>
<dbReference type="EMBL" id="LN891038">
    <property type="protein sequence ID" value="CUS10825.1"/>
    <property type="molecule type" value="Genomic_DNA"/>
</dbReference>
<dbReference type="AlphaFoldDB" id="A0A292PVR9"/>
<name>A0A292PVR9_9PEZI</name>
<proteinExistence type="predicted"/>
<keyword evidence="2" id="KW-1185">Reference proteome</keyword>
<evidence type="ECO:0000313" key="2">
    <source>
        <dbReference type="Proteomes" id="UP001412239"/>
    </source>
</evidence>
<evidence type="ECO:0000313" key="1">
    <source>
        <dbReference type="EMBL" id="CUS10825.1"/>
    </source>
</evidence>
<dbReference type="Proteomes" id="UP001412239">
    <property type="component" value="Unassembled WGS sequence"/>
</dbReference>
<feature type="non-terminal residue" evidence="1">
    <location>
        <position position="1"/>
    </location>
</feature>
<reference evidence="1" key="1">
    <citation type="submission" date="2015-10" db="EMBL/GenBank/DDBJ databases">
        <authorList>
            <person name="Regsiter A."/>
            <person name="william w."/>
        </authorList>
    </citation>
    <scope>NUCLEOTIDE SEQUENCE</scope>
    <source>
        <strain evidence="1">Montdore</strain>
    </source>
</reference>
<sequence>LTQRPKTWLRTSPSTRASGTVVGVSGPYGTRWLGCQTVSVVQLTQRASKLKDRSDSFSKSTSVIRYPFPSLPSVKRIPSASFSPSISPLRRPILVIVPCHVILYSST</sequence>